<dbReference type="SMART" id="SM00614">
    <property type="entry name" value="ZnF_BED"/>
    <property type="match status" value="1"/>
</dbReference>
<dbReference type="EMBL" id="SDMP01000002">
    <property type="protein sequence ID" value="RYR73661.1"/>
    <property type="molecule type" value="Genomic_DNA"/>
</dbReference>
<feature type="compositionally biased region" description="Basic and acidic residues" evidence="5">
    <location>
        <begin position="263"/>
        <end position="276"/>
    </location>
</feature>
<dbReference type="Pfam" id="PF02892">
    <property type="entry name" value="zf-BED"/>
    <property type="match status" value="1"/>
</dbReference>
<dbReference type="InterPro" id="IPR053031">
    <property type="entry name" value="Cuticle_assoc_protein"/>
</dbReference>
<gene>
    <name evidence="7" type="ORF">Ahy_A02g008103</name>
</gene>
<evidence type="ECO:0000256" key="1">
    <source>
        <dbReference type="ARBA" id="ARBA00022723"/>
    </source>
</evidence>
<organism evidence="7 8">
    <name type="scientific">Arachis hypogaea</name>
    <name type="common">Peanut</name>
    <dbReference type="NCBI Taxonomy" id="3818"/>
    <lineage>
        <taxon>Eukaryota</taxon>
        <taxon>Viridiplantae</taxon>
        <taxon>Streptophyta</taxon>
        <taxon>Embryophyta</taxon>
        <taxon>Tracheophyta</taxon>
        <taxon>Spermatophyta</taxon>
        <taxon>Magnoliopsida</taxon>
        <taxon>eudicotyledons</taxon>
        <taxon>Gunneridae</taxon>
        <taxon>Pentapetalae</taxon>
        <taxon>rosids</taxon>
        <taxon>fabids</taxon>
        <taxon>Fabales</taxon>
        <taxon>Fabaceae</taxon>
        <taxon>Papilionoideae</taxon>
        <taxon>50 kb inversion clade</taxon>
        <taxon>dalbergioids sensu lato</taxon>
        <taxon>Dalbergieae</taxon>
        <taxon>Pterocarpus clade</taxon>
        <taxon>Arachis</taxon>
    </lineage>
</organism>
<accession>A0A445EE20</accession>
<dbReference type="AlphaFoldDB" id="A0A445EE20"/>
<feature type="compositionally biased region" description="Low complexity" evidence="5">
    <location>
        <begin position="21"/>
        <end position="31"/>
    </location>
</feature>
<feature type="region of interest" description="Disordered" evidence="5">
    <location>
        <begin position="13"/>
        <end position="37"/>
    </location>
</feature>
<evidence type="ECO:0000256" key="4">
    <source>
        <dbReference type="PROSITE-ProRule" id="PRU00027"/>
    </source>
</evidence>
<dbReference type="GO" id="GO:0006357">
    <property type="term" value="P:regulation of transcription by RNA polymerase II"/>
    <property type="evidence" value="ECO:0007669"/>
    <property type="project" value="TreeGrafter"/>
</dbReference>
<sequence>MSSSSIIISKLPHSHNFTPRSSPLSSSADGSATQDLSRLVSTLQSPRRISASHSVPQSQFLSSSVPQFLTATLSLSLSHPNLLTSLNSIVQQPQLELQSYVLTSVWPSSLLPAGLGPGLLGLVSRGLSSESTAPRSRSRLFLVLGHGYSTLSVTFLGSTLAIQHLQIQTWLQGNMNSETVSNLVTIGVGSKAAPVEVDEPSSKRLRPTTSDVWNFFKKLSPDMDGVERAECKGCKKVFKAGGKRYGTPTIKRHLDSCTQIKHEDIEKDKDQEDIAKGEGYSSGVGSNDVIDLYEDEDEN</sequence>
<dbReference type="PROSITE" id="PS50808">
    <property type="entry name" value="ZF_BED"/>
    <property type="match status" value="1"/>
</dbReference>
<proteinExistence type="predicted"/>
<keyword evidence="2 4" id="KW-0863">Zinc-finger</keyword>
<dbReference type="InterPro" id="IPR003656">
    <property type="entry name" value="Znf_BED"/>
</dbReference>
<dbReference type="InterPro" id="IPR036236">
    <property type="entry name" value="Znf_C2H2_sf"/>
</dbReference>
<dbReference type="PANTHER" id="PTHR34396">
    <property type="entry name" value="OS03G0264950 PROTEIN-RELATED"/>
    <property type="match status" value="1"/>
</dbReference>
<evidence type="ECO:0000313" key="8">
    <source>
        <dbReference type="Proteomes" id="UP000289738"/>
    </source>
</evidence>
<dbReference type="GO" id="GO:0008270">
    <property type="term" value="F:zinc ion binding"/>
    <property type="evidence" value="ECO:0007669"/>
    <property type="project" value="UniProtKB-KW"/>
</dbReference>
<dbReference type="GO" id="GO:0005634">
    <property type="term" value="C:nucleus"/>
    <property type="evidence" value="ECO:0007669"/>
    <property type="project" value="TreeGrafter"/>
</dbReference>
<reference evidence="7 8" key="1">
    <citation type="submission" date="2019-01" db="EMBL/GenBank/DDBJ databases">
        <title>Sequencing of cultivated peanut Arachis hypogaea provides insights into genome evolution and oil improvement.</title>
        <authorList>
            <person name="Chen X."/>
        </authorList>
    </citation>
    <scope>NUCLEOTIDE SEQUENCE [LARGE SCALE GENOMIC DNA]</scope>
    <source>
        <strain evidence="8">cv. Fuhuasheng</strain>
        <tissue evidence="7">Leaves</tissue>
    </source>
</reference>
<evidence type="ECO:0000256" key="5">
    <source>
        <dbReference type="SAM" id="MobiDB-lite"/>
    </source>
</evidence>
<evidence type="ECO:0000259" key="6">
    <source>
        <dbReference type="PROSITE" id="PS50808"/>
    </source>
</evidence>
<dbReference type="PANTHER" id="PTHR34396:SF25">
    <property type="entry name" value="BOUNDARY ELEMENT ASSOCIATED FACTOR"/>
    <property type="match status" value="1"/>
</dbReference>
<dbReference type="GO" id="GO:1990837">
    <property type="term" value="F:sequence-specific double-stranded DNA binding"/>
    <property type="evidence" value="ECO:0007669"/>
    <property type="project" value="TreeGrafter"/>
</dbReference>
<evidence type="ECO:0000256" key="2">
    <source>
        <dbReference type="ARBA" id="ARBA00022771"/>
    </source>
</evidence>
<evidence type="ECO:0000313" key="7">
    <source>
        <dbReference type="EMBL" id="RYR73661.1"/>
    </source>
</evidence>
<feature type="region of interest" description="Disordered" evidence="5">
    <location>
        <begin position="263"/>
        <end position="299"/>
    </location>
</feature>
<keyword evidence="8" id="KW-1185">Reference proteome</keyword>
<keyword evidence="3" id="KW-0862">Zinc</keyword>
<evidence type="ECO:0000256" key="3">
    <source>
        <dbReference type="ARBA" id="ARBA00022833"/>
    </source>
</evidence>
<protein>
    <recommendedName>
        <fullName evidence="6">BED-type domain-containing protein</fullName>
    </recommendedName>
</protein>
<dbReference type="Proteomes" id="UP000289738">
    <property type="component" value="Chromosome A02"/>
</dbReference>
<comment type="caution">
    <text evidence="7">The sequence shown here is derived from an EMBL/GenBank/DDBJ whole genome shotgun (WGS) entry which is preliminary data.</text>
</comment>
<feature type="domain" description="BED-type" evidence="6">
    <location>
        <begin position="207"/>
        <end position="269"/>
    </location>
</feature>
<name>A0A445EE20_ARAHY</name>
<keyword evidence="1" id="KW-0479">Metal-binding</keyword>
<dbReference type="SUPFAM" id="SSF57667">
    <property type="entry name" value="beta-beta-alpha zinc fingers"/>
    <property type="match status" value="1"/>
</dbReference>